<evidence type="ECO:0000256" key="13">
    <source>
        <dbReference type="ARBA" id="ARBA00023204"/>
    </source>
</evidence>
<evidence type="ECO:0000256" key="10">
    <source>
        <dbReference type="ARBA" id="ARBA00022840"/>
    </source>
</evidence>
<dbReference type="Gene3D" id="3.30.1490.20">
    <property type="entry name" value="ATP-grasp fold, A domain"/>
    <property type="match status" value="2"/>
</dbReference>
<keyword evidence="5" id="KW-0547">Nucleotide-binding</keyword>
<evidence type="ECO:0000313" key="19">
    <source>
        <dbReference type="EMBL" id="APW59247.1"/>
    </source>
</evidence>
<accession>A0A1U7CK10</accession>
<evidence type="ECO:0000256" key="4">
    <source>
        <dbReference type="ARBA" id="ARBA00022737"/>
    </source>
</evidence>
<dbReference type="GO" id="GO:0004518">
    <property type="term" value="F:nuclease activity"/>
    <property type="evidence" value="ECO:0007669"/>
    <property type="project" value="UniProtKB-KW"/>
</dbReference>
<evidence type="ECO:0000256" key="7">
    <source>
        <dbReference type="ARBA" id="ARBA00022769"/>
    </source>
</evidence>
<dbReference type="GO" id="GO:0009380">
    <property type="term" value="C:excinuclease repair complex"/>
    <property type="evidence" value="ECO:0007669"/>
    <property type="project" value="InterPro"/>
</dbReference>
<feature type="region of interest" description="Disordered" evidence="17">
    <location>
        <begin position="1967"/>
        <end position="2023"/>
    </location>
</feature>
<dbReference type="GO" id="GO:0016887">
    <property type="term" value="F:ATP hydrolysis activity"/>
    <property type="evidence" value="ECO:0007669"/>
    <property type="project" value="InterPro"/>
</dbReference>
<dbReference type="PROSITE" id="PS50893">
    <property type="entry name" value="ABC_TRANSPORTER_2"/>
    <property type="match status" value="3"/>
</dbReference>
<evidence type="ECO:0000256" key="9">
    <source>
        <dbReference type="ARBA" id="ARBA00022833"/>
    </source>
</evidence>
<dbReference type="InterPro" id="IPR013815">
    <property type="entry name" value="ATP_grasp_subdomain_1"/>
</dbReference>
<dbReference type="Pfam" id="PF17760">
    <property type="entry name" value="UvrA_inter"/>
    <property type="match status" value="2"/>
</dbReference>
<dbReference type="PANTHER" id="PTHR43152">
    <property type="entry name" value="UVRABC SYSTEM PROTEIN A"/>
    <property type="match status" value="1"/>
</dbReference>
<evidence type="ECO:0000313" key="20">
    <source>
        <dbReference type="Proteomes" id="UP000186309"/>
    </source>
</evidence>
<dbReference type="InterPro" id="IPR027417">
    <property type="entry name" value="P-loop_NTPase"/>
</dbReference>
<dbReference type="Gene3D" id="1.20.1580.10">
    <property type="entry name" value="ABC transporter ATPase like domain"/>
    <property type="match status" value="4"/>
</dbReference>
<evidence type="ECO:0000256" key="17">
    <source>
        <dbReference type="SAM" id="MobiDB-lite"/>
    </source>
</evidence>
<dbReference type="PANTHER" id="PTHR43152:SF3">
    <property type="entry name" value="UVRABC SYSTEM PROTEIN A"/>
    <property type="match status" value="1"/>
</dbReference>
<evidence type="ECO:0000256" key="2">
    <source>
        <dbReference type="ARBA" id="ARBA00022490"/>
    </source>
</evidence>
<feature type="domain" description="ABC transporter" evidence="18">
    <location>
        <begin position="1287"/>
        <end position="1608"/>
    </location>
</feature>
<keyword evidence="20" id="KW-1185">Reference proteome</keyword>
<keyword evidence="13" id="KW-0234">DNA repair</keyword>
<evidence type="ECO:0000256" key="1">
    <source>
        <dbReference type="ARBA" id="ARBA00004496"/>
    </source>
</evidence>
<keyword evidence="3" id="KW-0479">Metal-binding</keyword>
<feature type="compositionally biased region" description="Basic and acidic residues" evidence="17">
    <location>
        <begin position="1968"/>
        <end position="1989"/>
    </location>
</feature>
<evidence type="ECO:0000259" key="18">
    <source>
        <dbReference type="PROSITE" id="PS50893"/>
    </source>
</evidence>
<dbReference type="SUPFAM" id="SSF52540">
    <property type="entry name" value="P-loop containing nucleoside triphosphate hydrolases"/>
    <property type="match status" value="4"/>
</dbReference>
<dbReference type="GO" id="GO:0006289">
    <property type="term" value="P:nucleotide-excision repair"/>
    <property type="evidence" value="ECO:0007669"/>
    <property type="project" value="InterPro"/>
</dbReference>
<dbReference type="InterPro" id="IPR017871">
    <property type="entry name" value="ABC_transporter-like_CS"/>
</dbReference>
<keyword evidence="7" id="KW-0228">DNA excision</keyword>
<dbReference type="GO" id="GO:0008270">
    <property type="term" value="F:zinc ion binding"/>
    <property type="evidence" value="ECO:0007669"/>
    <property type="project" value="UniProtKB-KW"/>
</dbReference>
<keyword evidence="9" id="KW-0862">Zinc</keyword>
<dbReference type="CDD" id="cd03271">
    <property type="entry name" value="ABC_UvrA_II"/>
    <property type="match status" value="2"/>
</dbReference>
<dbReference type="EMBL" id="CP019082">
    <property type="protein sequence ID" value="APW59247.1"/>
    <property type="molecule type" value="Genomic_DNA"/>
</dbReference>
<keyword evidence="11" id="KW-0267">Excision nuclease</keyword>
<dbReference type="STRING" id="1387353.BSF38_00663"/>
<sequence>MDNRWRTRVYYLGVVFIDEGGRGGFPGMAASDVVIRGAREHNLRDVSLTLPRGRLICLTGVSGSGKSSLAFDTLYAEGQRRYVESLSSYARQFLGQMPKPQVDRIEGLSPSISIQQKTGGRNPRSTVGTITEINDYLRVLFARVGQGHCPNCDRPVAAQTREQIIARILDLPAGTAFSVLAPVVRGQKGEYKDLFVDLAKAGYVRARVDGVVHELSSNLALDRQIKHDIEVVIDRLKATAVETARARLAEAVEQALKLGDGTLVVAIEGRPDLMLSAHHACAHCGIGFDPPSPQLFSFNSPQGMCPSCDGLGVRHDFDPDLLVPDPSLSVWDGAIVPLGAVKGIGKWRRHIFEGVAANFEADADGPPKGAMLKGPWAKLDPRWRDVWLHGAGDRPIVCRWRSRGKVSSHVEKWAGVGVDMLDRYKKATGGIAKAQLEPYMRSMPCPDCKGTRLNPRARAVRVGGKTLVDLGGQPIGQVKGFFDALAGSPAAAGAPEGFSPLDAVSRTIADELLKEIRGRLGFLNDVGLHYLALDRSAPTLSGGEAQRIRLASQVGAGLVGVLYILDEPSIGLHPRDNDRLIATLQRLRDVGNTVIVVEHDEDTMRAADWLVDFGPGPGVKGGEVVAQGDLETVSKSKASLTGAYLSGAARIEVPVDRKAPDGRAVVVRGAWHHNLKGIDVSIPLGLLTVVTGVSGSGKSSLVSDILRDALARDLNGAQSVPGAHDRIDGVDQLDKVIDIDQSPIGRTPRSNPATYIKLWDLVRDLYAKLPDSRARGYQPGRFSFNVPGGRCEACEGNGSNKLEMDFLADVWVVCPVCDGKRFSRETLHVRYKGKSISDVLDMDVQEALEHFANVPKIALMLQTLHDVGLDYLKLGQASPTLSGGEAQRIKLARELVRRGTGKTLYILDEPTTGLHFDDVRKLLDVLHGFKRQGNTVVVVEHNLDVVKTADWLIDLGPEGGAGGGRIVAEGTPETVAAVAGSHTGAALQRVLHPDPSRRVGQIETKTKKSKSKKSKSSEEGLDAIAVRGARQHNLKGIDVDVPRHKMTVCTGPSGSGKSSLAIDTLYAEGQRRYVESLSSYARQFLAPLQKPRVERISGLSPAVSIEQKTTSKSPRSTVGTVTEIHDYLRILMARLGRPFCPDCGAEIGTQSADEVVEKILHLPEGSRVYVMAPIERRDNETYEDLWESLKATGFARVRVDGASVDLDSPPKLSRRRKHKVEVVVDRAIVRRSTRSRLADSVESALDLGKGVVHVARVGDEDDEARWPVDRYSQHRSCDGCGRSFEELSPHHFSFNSPLGWCPVCEGLGVQHGANPAILIPDPSRSLRAGAVAVWPKLAENPLFARMIEAMAKAEAIDLDLPFDDLEGRHRRTILHGKENAWYVVPAAGREPGFSFQYKGLFPAIEEAARVSFVYRYKLQGMVDDVPCASCMGARLRDDAAAVRFESWTLDQISRWPLGQSLQFFEGLSLTADQQHIAGDLVREVRERLSFLVEVGLDYLSLGRGTPTLSGGESQRIRLASQIGSGLTGVLYVLDEPTIGLHPRDNNRLLGALKRLRDLGNTLVLVEHDREIIEAADHLIDFGPGSGRFGGEVTASGTPKAVRANPDSLTGRYLSGATAIPVPTNRRPAGPESGVGAITIRGARQHNLKDLDVRIPLGVVTVVTGVSGSGKSSLVEDVLWKTAARLLHRAQTTPGAVESVDGLGQVDKVISVDQSPIGGTPNSTAATYSGVFDLVRDLYTKLPEAKVRGYTSRRFSFNMAGGRCEACEGAGKKRIEMHFLPDVWITCDSCGGKRFVPEVLAVQFRGKSIADVLDMSVDQALELFANTPRIKKILQTLHDVGLGYLPLGQSAPTLSGGEAQRVKLAAELARPDTGRTLYILDEPTTGLHLDDVRKLLDVIHRLSDLGNTVVVIEHNLEVIKTADWLLDLGPEAGHGGGELVAEGTPEDVSKCKRGYTSKFLRELLAAGPHAERPRYDPKEAARKAAEEAKAARLAARGPAKAAPKAKGAAKSKATASIHVDESTTTALAPWERDGRKWHTETRTARTGRPARWDGRILSRIVDKVAKLTGGDLAPADWNERGVVRIVAADPETSLGAPFFHATTSGEWIVTLRFCIPRRTFKEKTLAGLLALVPFSECATPVLSDAPRMRFAEHPGYQEITLTGHGLDDFQTPAFDDFLTLAVAAHARRDQPAKPKAKLKRAADL</sequence>
<feature type="compositionally biased region" description="Low complexity" evidence="17">
    <location>
        <begin position="1990"/>
        <end position="2014"/>
    </location>
</feature>
<organism evidence="19 20">
    <name type="scientific">Paludisphaera borealis</name>
    <dbReference type="NCBI Taxonomy" id="1387353"/>
    <lineage>
        <taxon>Bacteria</taxon>
        <taxon>Pseudomonadati</taxon>
        <taxon>Planctomycetota</taxon>
        <taxon>Planctomycetia</taxon>
        <taxon>Isosphaerales</taxon>
        <taxon>Isosphaeraceae</taxon>
        <taxon>Paludisphaera</taxon>
    </lineage>
</organism>
<feature type="domain" description="ABC transporter" evidence="18">
    <location>
        <begin position="1632"/>
        <end position="1960"/>
    </location>
</feature>
<dbReference type="InterPro" id="IPR003439">
    <property type="entry name" value="ABC_transporter-like_ATP-bd"/>
</dbReference>
<evidence type="ECO:0000256" key="12">
    <source>
        <dbReference type="ARBA" id="ARBA00023125"/>
    </source>
</evidence>
<comment type="similarity">
    <text evidence="14">Belongs to the ABC transporter superfamily. UvrA family.</text>
</comment>
<keyword evidence="6" id="KW-0227">DNA damage</keyword>
<keyword evidence="2" id="KW-0963">Cytoplasm</keyword>
<keyword evidence="8" id="KW-0863">Zinc-finger</keyword>
<dbReference type="GO" id="GO:0005524">
    <property type="term" value="F:ATP binding"/>
    <property type="evidence" value="ECO:0007669"/>
    <property type="project" value="UniProtKB-KW"/>
</dbReference>
<comment type="subcellular location">
    <subcellularLocation>
        <location evidence="1">Cytoplasm</location>
    </subcellularLocation>
</comment>
<dbReference type="Gene3D" id="1.10.8.280">
    <property type="entry name" value="ABC transporter ATPase domain-like"/>
    <property type="match status" value="2"/>
</dbReference>
<evidence type="ECO:0000256" key="6">
    <source>
        <dbReference type="ARBA" id="ARBA00022763"/>
    </source>
</evidence>
<dbReference type="Gene3D" id="3.40.50.300">
    <property type="entry name" value="P-loop containing nucleotide triphosphate hydrolases"/>
    <property type="match status" value="4"/>
</dbReference>
<dbReference type="KEGG" id="pbor:BSF38_00663"/>
<evidence type="ECO:0000256" key="16">
    <source>
        <dbReference type="ARBA" id="ARBA00042156"/>
    </source>
</evidence>
<feature type="region of interest" description="Disordered" evidence="17">
    <location>
        <begin position="994"/>
        <end position="1020"/>
    </location>
</feature>
<reference evidence="20" key="1">
    <citation type="submission" date="2016-12" db="EMBL/GenBank/DDBJ databases">
        <title>Comparative genomics of four Isosphaeraceae planctomycetes: a common pool of plasmids and glycoside hydrolase genes.</title>
        <authorList>
            <person name="Ivanova A."/>
        </authorList>
    </citation>
    <scope>NUCLEOTIDE SEQUENCE [LARGE SCALE GENOMIC DNA]</scope>
    <source>
        <strain evidence="20">PX4</strain>
    </source>
</reference>
<protein>
    <recommendedName>
        <fullName evidence="15">UvrABC system protein A</fullName>
    </recommendedName>
    <alternativeName>
        <fullName evidence="16">Excinuclease ABC subunit A</fullName>
    </alternativeName>
</protein>
<dbReference type="InterPro" id="IPR004602">
    <property type="entry name" value="UvrA"/>
</dbReference>
<name>A0A1U7CK10_9BACT</name>
<dbReference type="SMART" id="SM00382">
    <property type="entry name" value="AAA"/>
    <property type="match status" value="3"/>
</dbReference>
<evidence type="ECO:0000256" key="15">
    <source>
        <dbReference type="ARBA" id="ARBA00039316"/>
    </source>
</evidence>
<keyword evidence="10" id="KW-0067">ATP-binding</keyword>
<evidence type="ECO:0000256" key="5">
    <source>
        <dbReference type="ARBA" id="ARBA00022741"/>
    </source>
</evidence>
<feature type="domain" description="ABC transporter" evidence="18">
    <location>
        <begin position="660"/>
        <end position="988"/>
    </location>
</feature>
<gene>
    <name evidence="19" type="primary">uvrA_1</name>
    <name evidence="19" type="ORF">BSF38_00663</name>
</gene>
<dbReference type="NCBIfam" id="NF001503">
    <property type="entry name" value="PRK00349.1"/>
    <property type="match status" value="2"/>
</dbReference>
<evidence type="ECO:0000256" key="8">
    <source>
        <dbReference type="ARBA" id="ARBA00022771"/>
    </source>
</evidence>
<evidence type="ECO:0000256" key="3">
    <source>
        <dbReference type="ARBA" id="ARBA00022723"/>
    </source>
</evidence>
<dbReference type="GO" id="GO:0003677">
    <property type="term" value="F:DNA binding"/>
    <property type="evidence" value="ECO:0007669"/>
    <property type="project" value="UniProtKB-KW"/>
</dbReference>
<evidence type="ECO:0000256" key="14">
    <source>
        <dbReference type="ARBA" id="ARBA00038000"/>
    </source>
</evidence>
<keyword evidence="4" id="KW-0677">Repeat</keyword>
<dbReference type="GO" id="GO:0005737">
    <property type="term" value="C:cytoplasm"/>
    <property type="evidence" value="ECO:0007669"/>
    <property type="project" value="UniProtKB-SubCell"/>
</dbReference>
<dbReference type="Pfam" id="PF17755">
    <property type="entry name" value="UvrA_DNA-bind"/>
    <property type="match status" value="2"/>
</dbReference>
<dbReference type="PROSITE" id="PS00211">
    <property type="entry name" value="ABC_TRANSPORTER_1"/>
    <property type="match status" value="4"/>
</dbReference>
<proteinExistence type="inferred from homology"/>
<dbReference type="InterPro" id="IPR003593">
    <property type="entry name" value="AAA+_ATPase"/>
</dbReference>
<dbReference type="InterPro" id="IPR041102">
    <property type="entry name" value="UvrA_inter"/>
</dbReference>
<dbReference type="NCBIfam" id="TIGR00630">
    <property type="entry name" value="uvra"/>
    <property type="match status" value="2"/>
</dbReference>
<dbReference type="Proteomes" id="UP000186309">
    <property type="component" value="Chromosome"/>
</dbReference>
<keyword evidence="12" id="KW-0238">DNA-binding</keyword>
<dbReference type="InterPro" id="IPR041552">
    <property type="entry name" value="UvrA_DNA-bd"/>
</dbReference>
<evidence type="ECO:0000256" key="11">
    <source>
        <dbReference type="ARBA" id="ARBA00022881"/>
    </source>
</evidence>